<dbReference type="EMBL" id="BMMH01000003">
    <property type="protein sequence ID" value="GGL05592.1"/>
    <property type="molecule type" value="Genomic_DNA"/>
</dbReference>
<sequence length="63" mass="6841">MSTEDRGPVFDGVRIGRPATGALIDAGYRTIADLPERLEELLPLHGFGPRAIELLAQARRAGR</sequence>
<comment type="caution">
    <text evidence="1">The sequence shown here is derived from an EMBL/GenBank/DDBJ whole genome shotgun (WGS) entry which is preliminary data.</text>
</comment>
<organism evidence="1 2">
    <name type="scientific">Nocardia jinanensis</name>
    <dbReference type="NCBI Taxonomy" id="382504"/>
    <lineage>
        <taxon>Bacteria</taxon>
        <taxon>Bacillati</taxon>
        <taxon>Actinomycetota</taxon>
        <taxon>Actinomycetes</taxon>
        <taxon>Mycobacteriales</taxon>
        <taxon>Nocardiaceae</taxon>
        <taxon>Nocardia</taxon>
    </lineage>
</organism>
<dbReference type="AlphaFoldDB" id="A0A917RFL4"/>
<reference evidence="1" key="1">
    <citation type="journal article" date="2014" name="Int. J. Syst. Evol. Microbiol.">
        <title>Complete genome sequence of Corynebacterium casei LMG S-19264T (=DSM 44701T), isolated from a smear-ripened cheese.</title>
        <authorList>
            <consortium name="US DOE Joint Genome Institute (JGI-PGF)"/>
            <person name="Walter F."/>
            <person name="Albersmeier A."/>
            <person name="Kalinowski J."/>
            <person name="Ruckert C."/>
        </authorList>
    </citation>
    <scope>NUCLEOTIDE SEQUENCE</scope>
    <source>
        <strain evidence="1">CGMCC 4.3508</strain>
    </source>
</reference>
<dbReference type="RefSeq" id="WP_189094192.1">
    <property type="nucleotide sequence ID" value="NZ_BMMH01000003.1"/>
</dbReference>
<reference evidence="1" key="2">
    <citation type="submission" date="2020-09" db="EMBL/GenBank/DDBJ databases">
        <authorList>
            <person name="Sun Q."/>
            <person name="Zhou Y."/>
        </authorList>
    </citation>
    <scope>NUCLEOTIDE SEQUENCE</scope>
    <source>
        <strain evidence="1">CGMCC 4.3508</strain>
    </source>
</reference>
<keyword evidence="2" id="KW-1185">Reference proteome</keyword>
<gene>
    <name evidence="1" type="ORF">GCM10011588_20070</name>
</gene>
<proteinExistence type="predicted"/>
<evidence type="ECO:0008006" key="3">
    <source>
        <dbReference type="Google" id="ProtNLM"/>
    </source>
</evidence>
<evidence type="ECO:0000313" key="1">
    <source>
        <dbReference type="EMBL" id="GGL05592.1"/>
    </source>
</evidence>
<accession>A0A917RFL4</accession>
<dbReference type="Proteomes" id="UP000638263">
    <property type="component" value="Unassembled WGS sequence"/>
</dbReference>
<evidence type="ECO:0000313" key="2">
    <source>
        <dbReference type="Proteomes" id="UP000638263"/>
    </source>
</evidence>
<name>A0A917RFL4_9NOCA</name>
<protein>
    <recommendedName>
        <fullName evidence="3">Helix-hairpin-helix domain-containing protein</fullName>
    </recommendedName>
</protein>